<feature type="non-terminal residue" evidence="2">
    <location>
        <position position="1"/>
    </location>
</feature>
<evidence type="ECO:0000313" key="3">
    <source>
        <dbReference type="Proteomes" id="UP000557268"/>
    </source>
</evidence>
<organism evidence="2 3">
    <name type="scientific">Hylia prasina</name>
    <name type="common">green hylia</name>
    <dbReference type="NCBI Taxonomy" id="208073"/>
    <lineage>
        <taxon>Eukaryota</taxon>
        <taxon>Metazoa</taxon>
        <taxon>Chordata</taxon>
        <taxon>Craniata</taxon>
        <taxon>Vertebrata</taxon>
        <taxon>Euteleostomi</taxon>
        <taxon>Archelosauria</taxon>
        <taxon>Archosauria</taxon>
        <taxon>Dinosauria</taxon>
        <taxon>Saurischia</taxon>
        <taxon>Theropoda</taxon>
        <taxon>Coelurosauria</taxon>
        <taxon>Aves</taxon>
        <taxon>Neognathae</taxon>
        <taxon>Neoaves</taxon>
        <taxon>Telluraves</taxon>
        <taxon>Australaves</taxon>
        <taxon>Passeriformes</taxon>
        <taxon>Sylvioidea</taxon>
        <taxon>Sylviidae</taxon>
        <taxon>Acrocephalinae</taxon>
        <taxon>Hylia</taxon>
    </lineage>
</organism>
<name>A0A7K5W5M9_9SYLV</name>
<feature type="non-terminal residue" evidence="2">
    <location>
        <position position="292"/>
    </location>
</feature>
<gene>
    <name evidence="2" type="ORF">HYLPRA_R06568</name>
</gene>
<dbReference type="EMBL" id="VYXD01004372">
    <property type="protein sequence ID" value="NWU36264.1"/>
    <property type="molecule type" value="Genomic_DNA"/>
</dbReference>
<dbReference type="AlphaFoldDB" id="A0A7K5W5M9"/>
<dbReference type="InterPro" id="IPR051147">
    <property type="entry name" value="CFAP_domain-containing"/>
</dbReference>
<keyword evidence="1" id="KW-0175">Coiled coil</keyword>
<feature type="coiled-coil region" evidence="1">
    <location>
        <begin position="32"/>
        <end position="114"/>
    </location>
</feature>
<evidence type="ECO:0000256" key="1">
    <source>
        <dbReference type="SAM" id="Coils"/>
    </source>
</evidence>
<evidence type="ECO:0000313" key="2">
    <source>
        <dbReference type="EMBL" id="NWU36264.1"/>
    </source>
</evidence>
<dbReference type="Proteomes" id="UP000557268">
    <property type="component" value="Unassembled WGS sequence"/>
</dbReference>
<reference evidence="2 3" key="1">
    <citation type="submission" date="2019-09" db="EMBL/GenBank/DDBJ databases">
        <title>Bird 10,000 Genomes (B10K) Project - Family phase.</title>
        <authorList>
            <person name="Zhang G."/>
        </authorList>
    </citation>
    <scope>NUCLEOTIDE SEQUENCE [LARGE SCALE GENOMIC DNA]</scope>
    <source>
        <strain evidence="2">B10K-DU-001-70</strain>
        <tissue evidence="2">Muscle</tissue>
    </source>
</reference>
<proteinExistence type="predicted"/>
<sequence length="292" mass="33897">LEEQLQVAFRDKLRLLTVPARDPATLLPSTRVLLKRREMAEVERELQDRRQEFEQRMQRLARRRQQLARRQEQHRDAVLRFESRARAAAERAEAARLQRELEQLLRHRERLARRLRSLRPFGEYLRDVLARMGQFQDVPAMLVHFGVLAGMRAVLAREAEAGQELLAEGRAQLQWDCQDTSTQLLGTREELAQLHTRLEAAHQDVLQWESCWTHIQSTAIQKTLLLGQIKLAVLNLFQQTTAQLRIPADRAQKDTKAQLDMVLLYMQGLADICATGTHPQHHRGARLLQGQQ</sequence>
<dbReference type="PANTHER" id="PTHR21683">
    <property type="entry name" value="COILED-COIL DOMAIN-CONTAINING PROTEIN 42 LIKE-2-LIKE-RELATED"/>
    <property type="match status" value="1"/>
</dbReference>
<keyword evidence="3" id="KW-1185">Reference proteome</keyword>
<protein>
    <submittedName>
        <fullName evidence="2">CCD42 protein</fullName>
    </submittedName>
</protein>
<dbReference type="PANTHER" id="PTHR21683:SF9">
    <property type="entry name" value="CILIA- AND FLAGELLA-ASSOCIATED PROTEIN 73"/>
    <property type="match status" value="1"/>
</dbReference>
<comment type="caution">
    <text evidence="2">The sequence shown here is derived from an EMBL/GenBank/DDBJ whole genome shotgun (WGS) entry which is preliminary data.</text>
</comment>
<accession>A0A7K5W5M9</accession>